<evidence type="ECO:0000313" key="1">
    <source>
        <dbReference type="EMBL" id="VIO57124.1"/>
    </source>
</evidence>
<proteinExistence type="predicted"/>
<organism evidence="1">
    <name type="scientific">Gibberella zeae</name>
    <name type="common">Wheat head blight fungus</name>
    <name type="synonym">Fusarium graminearum</name>
    <dbReference type="NCBI Taxonomy" id="5518"/>
    <lineage>
        <taxon>Eukaryota</taxon>
        <taxon>Fungi</taxon>
        <taxon>Dikarya</taxon>
        <taxon>Ascomycota</taxon>
        <taxon>Pezizomycotina</taxon>
        <taxon>Sordariomycetes</taxon>
        <taxon>Hypocreomycetidae</taxon>
        <taxon>Hypocreales</taxon>
        <taxon>Nectriaceae</taxon>
        <taxon>Fusarium</taxon>
    </lineage>
</organism>
<gene>
    <name evidence="1" type="ORF">FUG_LOCUS237323</name>
</gene>
<dbReference type="EMBL" id="CAAKMV010000127">
    <property type="protein sequence ID" value="VIO57124.1"/>
    <property type="molecule type" value="Genomic_DNA"/>
</dbReference>
<accession>A0A4E9E9R7</accession>
<protein>
    <submittedName>
        <fullName evidence="1">Uncharacterized protein</fullName>
    </submittedName>
</protein>
<name>A0A4E9E9R7_GIBZA</name>
<sequence>MPSETFKKFKARLTVRGVPHSAEASASLPASTPASRNSQASFLAAGQVSKGLDFILQDPDFEVAEDYWDFTKKRFQELQKAAGEYSNSAMDLSKAKVWSW</sequence>
<reference evidence="1" key="1">
    <citation type="submission" date="2019-04" db="EMBL/GenBank/DDBJ databases">
        <authorList>
            <person name="Melise S."/>
            <person name="Noan J."/>
            <person name="Okalmin O."/>
        </authorList>
    </citation>
    <scope>NUCLEOTIDE SEQUENCE</scope>
    <source>
        <strain evidence="1">FN9</strain>
    </source>
</reference>
<dbReference type="AlphaFoldDB" id="A0A4E9E9R7"/>